<dbReference type="GO" id="GO:0008278">
    <property type="term" value="C:cohesin complex"/>
    <property type="evidence" value="ECO:0007669"/>
    <property type="project" value="InterPro"/>
</dbReference>
<comment type="caution">
    <text evidence="5">The sequence shown here is derived from an EMBL/GenBank/DDBJ whole genome shotgun (WGS) entry which is preliminary data.</text>
</comment>
<name>A0AAV5R6N5_PICKL</name>
<evidence type="ECO:0000256" key="3">
    <source>
        <dbReference type="SAM" id="MobiDB-lite"/>
    </source>
</evidence>
<dbReference type="PANTHER" id="PTHR12585:SF69">
    <property type="entry name" value="FI11703P"/>
    <property type="match status" value="1"/>
</dbReference>
<dbReference type="InterPro" id="IPR006910">
    <property type="entry name" value="Rad21_Rec8_N"/>
</dbReference>
<evidence type="ECO:0000313" key="6">
    <source>
        <dbReference type="Proteomes" id="UP001378960"/>
    </source>
</evidence>
<evidence type="ECO:0000313" key="5">
    <source>
        <dbReference type="EMBL" id="GMM46498.1"/>
    </source>
</evidence>
<comment type="subcellular location">
    <subcellularLocation>
        <location evidence="1">Nucleus</location>
    </subcellularLocation>
</comment>
<dbReference type="Pfam" id="PF04825">
    <property type="entry name" value="Rad21_Rec8_N"/>
    <property type="match status" value="1"/>
</dbReference>
<protein>
    <recommendedName>
        <fullName evidence="4">Rad21/Rec8-like protein N-terminal domain-containing protein</fullName>
    </recommendedName>
</protein>
<reference evidence="5 6" key="1">
    <citation type="journal article" date="2023" name="Elife">
        <title>Identification of key yeast species and microbe-microbe interactions impacting larval growth of Drosophila in the wild.</title>
        <authorList>
            <person name="Mure A."/>
            <person name="Sugiura Y."/>
            <person name="Maeda R."/>
            <person name="Honda K."/>
            <person name="Sakurai N."/>
            <person name="Takahashi Y."/>
            <person name="Watada M."/>
            <person name="Katoh T."/>
            <person name="Gotoh A."/>
            <person name="Gotoh Y."/>
            <person name="Taniguchi I."/>
            <person name="Nakamura K."/>
            <person name="Hayashi T."/>
            <person name="Katayama T."/>
            <person name="Uemura T."/>
            <person name="Hattori Y."/>
        </authorList>
    </citation>
    <scope>NUCLEOTIDE SEQUENCE [LARGE SCALE GENOMIC DNA]</scope>
    <source>
        <strain evidence="5 6">PK-24</strain>
    </source>
</reference>
<dbReference type="EMBL" id="BTGB01000003">
    <property type="protein sequence ID" value="GMM46498.1"/>
    <property type="molecule type" value="Genomic_DNA"/>
</dbReference>
<dbReference type="Gene3D" id="1.10.10.580">
    <property type="entry name" value="Structural maintenance of chromosome 1. Chain E"/>
    <property type="match status" value="1"/>
</dbReference>
<dbReference type="InterPro" id="IPR039781">
    <property type="entry name" value="Rad21/Rec8-like"/>
</dbReference>
<dbReference type="AlphaFoldDB" id="A0AAV5R6N5"/>
<feature type="domain" description="Rad21/Rec8-like protein N-terminal" evidence="4">
    <location>
        <begin position="7"/>
        <end position="85"/>
    </location>
</feature>
<dbReference type="GO" id="GO:0007062">
    <property type="term" value="P:sister chromatid cohesion"/>
    <property type="evidence" value="ECO:0007669"/>
    <property type="project" value="InterPro"/>
</dbReference>
<dbReference type="GO" id="GO:0005634">
    <property type="term" value="C:nucleus"/>
    <property type="evidence" value="ECO:0007669"/>
    <property type="project" value="UniProtKB-SubCell"/>
</dbReference>
<dbReference type="GO" id="GO:1990414">
    <property type="term" value="P:replication-born double-strand break repair via sister chromatid exchange"/>
    <property type="evidence" value="ECO:0007669"/>
    <property type="project" value="TreeGrafter"/>
</dbReference>
<dbReference type="GO" id="GO:0003682">
    <property type="term" value="F:chromatin binding"/>
    <property type="evidence" value="ECO:0007669"/>
    <property type="project" value="TreeGrafter"/>
</dbReference>
<evidence type="ECO:0000256" key="2">
    <source>
        <dbReference type="ARBA" id="ARBA00023242"/>
    </source>
</evidence>
<proteinExistence type="predicted"/>
<evidence type="ECO:0000256" key="1">
    <source>
        <dbReference type="ARBA" id="ARBA00004123"/>
    </source>
</evidence>
<dbReference type="InterPro" id="IPR023093">
    <property type="entry name" value="ScpA-like_C"/>
</dbReference>
<keyword evidence="2" id="KW-0539">Nucleus</keyword>
<dbReference type="Proteomes" id="UP001378960">
    <property type="component" value="Unassembled WGS sequence"/>
</dbReference>
<accession>A0AAV5R6N5</accession>
<gene>
    <name evidence="5" type="ORF">DAPK24_030730</name>
</gene>
<organism evidence="5 6">
    <name type="scientific">Pichia kluyveri</name>
    <name type="common">Yeast</name>
    <dbReference type="NCBI Taxonomy" id="36015"/>
    <lineage>
        <taxon>Eukaryota</taxon>
        <taxon>Fungi</taxon>
        <taxon>Dikarya</taxon>
        <taxon>Ascomycota</taxon>
        <taxon>Saccharomycotina</taxon>
        <taxon>Pichiomycetes</taxon>
        <taxon>Pichiales</taxon>
        <taxon>Pichiaceae</taxon>
        <taxon>Pichia</taxon>
    </lineage>
</organism>
<feature type="region of interest" description="Disordered" evidence="3">
    <location>
        <begin position="333"/>
        <end position="372"/>
    </location>
</feature>
<evidence type="ECO:0000259" key="4">
    <source>
        <dbReference type="Pfam" id="PF04825"/>
    </source>
</evidence>
<sequence>MELEYQDPTLSTVWLLATLDSSKKNKKLINGINISKTCENIILISDKIPLRRTSNLMYGTVLAFKKQCINDWNEVSSCRMLIQRLGELKSKIVIKEKINQVVLLKDDPKFDISQGLIEEWDDHMEKKKEEVEVEMDESMVVDRELFTQEKWDDVGFEFNKDGDVMFKNESDEIINNSVVSEQMVNDNIDAFDMDFGFINDMNISDIELDLNEYVAEPEINDVEAQPEKPTKPPQTRSNKRRKLLIDKDVMLSSETIMKIRDGYISIEQDKMLKQHEFNIQLFDLRVGEMTDINKYRHIFNTGSNDNNHINNDEHDIPMNEVYDMDIEYGRIGRNSSIPSLPNSRQHSRSSSVSSIEQGRRATRHSSSFHFDFENNNELPEKDMIVDDGIEDIGNYAMIDISLDNEGKEDMLHKIGHETLFKDLVDGETRGLVVSKFMYLLELGSSGKVTLSQERLFSDIKISIV</sequence>
<dbReference type="PANTHER" id="PTHR12585">
    <property type="entry name" value="SCC1 / RAD21 FAMILY MEMBER"/>
    <property type="match status" value="1"/>
</dbReference>
<feature type="compositionally biased region" description="Low complexity" evidence="3">
    <location>
        <begin position="339"/>
        <end position="356"/>
    </location>
</feature>
<keyword evidence="6" id="KW-1185">Reference proteome</keyword>
<feature type="region of interest" description="Disordered" evidence="3">
    <location>
        <begin position="219"/>
        <end position="239"/>
    </location>
</feature>